<name>A0A554WW31_9BURK</name>
<sequence>MKRTYRVIDQRRRNQLVHGYALVEALVSLAIVLVGVGAFGRLQTVTLQATREARDHTVEMQAVRGAYEYALAAIRATYAANCGKGVDANTLQAALQTAATQAVTTFQNRSSMALSASVTLPQTTLIELTVTATGSQMTPQPSHTGTLLMTDTCALAAASGPTNNDGSGTSGLAFNAPTGRARPGDFQVVTGASVRENTLGGYKIATKDNRLMLLDSSNKNTLELDCGGDCTTTNFVTIEGKVFAVNNAITPKIRISSYGQCAIDNSATRVGSSKFYYWNYKCYTGPEWYGNIGIEPVSSSGKKWITCLGASNYNNETTFATSPATSETQGNKNTVKLINSSRRAYRGFVTTGDNQFSIAGTIANVTYPAAGTMKPSNYSLSANAASYFNNAGTAEKHHFLLTQDNSCPSTGDFESNGTYSALSSEFNYNVGDKFCLQSAAGAENPACPSSFLAGTQSGIVGCLTYVYVGGITHGTVTFEAGSVAGSCIATGVTDAYVCNVGTGTGSPIVIKHIDSDGTTVLASQTVYATCGNMSVTFP</sequence>
<proteinExistence type="predicted"/>
<evidence type="ECO:0008006" key="4">
    <source>
        <dbReference type="Google" id="ProtNLM"/>
    </source>
</evidence>
<evidence type="ECO:0000256" key="1">
    <source>
        <dbReference type="SAM" id="Phobius"/>
    </source>
</evidence>
<keyword evidence="3" id="KW-1185">Reference proteome</keyword>
<accession>A0A554WW31</accession>
<organism evidence="2 3">
    <name type="scientific">Tepidimonas aquatica</name>
    <dbReference type="NCBI Taxonomy" id="247482"/>
    <lineage>
        <taxon>Bacteria</taxon>
        <taxon>Pseudomonadati</taxon>
        <taxon>Pseudomonadota</taxon>
        <taxon>Betaproteobacteria</taxon>
        <taxon>Burkholderiales</taxon>
        <taxon>Tepidimonas</taxon>
    </lineage>
</organism>
<keyword evidence="1" id="KW-0472">Membrane</keyword>
<dbReference type="Proteomes" id="UP000318554">
    <property type="component" value="Unassembled WGS sequence"/>
</dbReference>
<dbReference type="EMBL" id="VJNA01000002">
    <property type="protein sequence ID" value="TSE27773.1"/>
    <property type="molecule type" value="Genomic_DNA"/>
</dbReference>
<keyword evidence="1" id="KW-1133">Transmembrane helix</keyword>
<evidence type="ECO:0000313" key="3">
    <source>
        <dbReference type="Proteomes" id="UP000318554"/>
    </source>
</evidence>
<dbReference type="RefSeq" id="WP_144324252.1">
    <property type="nucleotide sequence ID" value="NZ_VJNA01000002.1"/>
</dbReference>
<comment type="caution">
    <text evidence="2">The sequence shown here is derived from an EMBL/GenBank/DDBJ whole genome shotgun (WGS) entry which is preliminary data.</text>
</comment>
<dbReference type="OrthoDB" id="8850705at2"/>
<dbReference type="AlphaFoldDB" id="A0A554WW31"/>
<gene>
    <name evidence="2" type="ORF">Taqua_00269</name>
</gene>
<evidence type="ECO:0000313" key="2">
    <source>
        <dbReference type="EMBL" id="TSE27773.1"/>
    </source>
</evidence>
<keyword evidence="1" id="KW-0812">Transmembrane</keyword>
<protein>
    <recommendedName>
        <fullName evidence="4">Type IV pilus modification protein PilV</fullName>
    </recommendedName>
</protein>
<feature type="transmembrane region" description="Helical" evidence="1">
    <location>
        <begin position="21"/>
        <end position="40"/>
    </location>
</feature>
<reference evidence="2 3" key="1">
    <citation type="submission" date="2019-07" db="EMBL/GenBank/DDBJ databases">
        <title>Tepidimonas aquatica CLN-1 draft genome.</title>
        <authorList>
            <person name="Da Costa M.S."/>
            <person name="Froufe H.J.C."/>
            <person name="Egas C."/>
            <person name="Albuquerque L."/>
        </authorList>
    </citation>
    <scope>NUCLEOTIDE SEQUENCE [LARGE SCALE GENOMIC DNA]</scope>
    <source>
        <strain evidence="2 3">CLN-1</strain>
    </source>
</reference>